<dbReference type="PANTHER" id="PTHR43166:SF9">
    <property type="entry name" value="GLUTAMATE_ASPARTATE IMPORT ATP-BINDING PROTEIN GLTL"/>
    <property type="match status" value="1"/>
</dbReference>
<dbReference type="PIRSF" id="PIRSF039085">
    <property type="entry name" value="ABC_ATPase_HisP"/>
    <property type="match status" value="1"/>
</dbReference>
<dbReference type="PROSITE" id="PS00211">
    <property type="entry name" value="ABC_TRANSPORTER_1"/>
    <property type="match status" value="1"/>
</dbReference>
<evidence type="ECO:0000313" key="10">
    <source>
        <dbReference type="EMBL" id="MCB8877486.1"/>
    </source>
</evidence>
<dbReference type="SUPFAM" id="SSF52540">
    <property type="entry name" value="P-loop containing nucleoside triphosphate hydrolases"/>
    <property type="match status" value="1"/>
</dbReference>
<keyword evidence="7" id="KW-0029">Amino-acid transport</keyword>
<dbReference type="AlphaFoldDB" id="A0A964E0M4"/>
<dbReference type="Pfam" id="PF00005">
    <property type="entry name" value="ABC_tran"/>
    <property type="match status" value="1"/>
</dbReference>
<comment type="similarity">
    <text evidence="2">Belongs to the ABC transporter superfamily.</text>
</comment>
<feature type="domain" description="ABC transporter" evidence="9">
    <location>
        <begin position="4"/>
        <end position="239"/>
    </location>
</feature>
<dbReference type="EMBL" id="JAESVB010000014">
    <property type="protein sequence ID" value="MCB8877486.1"/>
    <property type="molecule type" value="Genomic_DNA"/>
</dbReference>
<evidence type="ECO:0000256" key="5">
    <source>
        <dbReference type="ARBA" id="ARBA00022741"/>
    </source>
</evidence>
<accession>A0A964E0M4</accession>
<dbReference type="InterPro" id="IPR003439">
    <property type="entry name" value="ABC_transporter-like_ATP-bd"/>
</dbReference>
<sequence length="245" mass="26651">MAHLDIRGLVARYNNATVLDGIDLSIERGEIVSLIGPSGSGKSTLLRVISGLLPPRAGTVALAGETINYADRRSLRRSRDKLAIVFQQYNLFGNMNVLRNVMVAPVTIQKRDKKTVEAEACALLAKVGLADKLNAYPDELSGGQQQRVAIARALCLKPDILLLDEVTSALDPERVGEVLDTVKMLAADNMTLLIVSHEMGFVREVSHRVAFMADGKIQEMGPPAQIFGTPQQPRTQAFVSRILGH</sequence>
<organism evidence="10 11">
    <name type="scientific">Acidisoma silvae</name>
    <dbReference type="NCBI Taxonomy" id="2802396"/>
    <lineage>
        <taxon>Bacteria</taxon>
        <taxon>Pseudomonadati</taxon>
        <taxon>Pseudomonadota</taxon>
        <taxon>Alphaproteobacteria</taxon>
        <taxon>Acetobacterales</taxon>
        <taxon>Acidocellaceae</taxon>
        <taxon>Acidisoma</taxon>
    </lineage>
</organism>
<dbReference type="GO" id="GO:0005886">
    <property type="term" value="C:plasma membrane"/>
    <property type="evidence" value="ECO:0007669"/>
    <property type="project" value="UniProtKB-SubCell"/>
</dbReference>
<dbReference type="Proteomes" id="UP000708298">
    <property type="component" value="Unassembled WGS sequence"/>
</dbReference>
<evidence type="ECO:0000256" key="2">
    <source>
        <dbReference type="ARBA" id="ARBA00005417"/>
    </source>
</evidence>
<dbReference type="RefSeq" id="WP_227323135.1">
    <property type="nucleotide sequence ID" value="NZ_JAESVB010000014.1"/>
</dbReference>
<comment type="caution">
    <text evidence="10">The sequence shown here is derived from an EMBL/GenBank/DDBJ whole genome shotgun (WGS) entry which is preliminary data.</text>
</comment>
<dbReference type="PANTHER" id="PTHR43166">
    <property type="entry name" value="AMINO ACID IMPORT ATP-BINDING PROTEIN"/>
    <property type="match status" value="1"/>
</dbReference>
<dbReference type="Gene3D" id="3.40.50.300">
    <property type="entry name" value="P-loop containing nucleotide triphosphate hydrolases"/>
    <property type="match status" value="1"/>
</dbReference>
<name>A0A964E0M4_9PROT</name>
<keyword evidence="5" id="KW-0547">Nucleotide-binding</keyword>
<dbReference type="InterPro" id="IPR017871">
    <property type="entry name" value="ABC_transporter-like_CS"/>
</dbReference>
<dbReference type="InterPro" id="IPR027417">
    <property type="entry name" value="P-loop_NTPase"/>
</dbReference>
<evidence type="ECO:0000256" key="7">
    <source>
        <dbReference type="ARBA" id="ARBA00022970"/>
    </source>
</evidence>
<protein>
    <submittedName>
        <fullName evidence="10">Amino acid ABC transporter ATP-binding protein</fullName>
    </submittedName>
</protein>
<dbReference type="GO" id="GO:0005524">
    <property type="term" value="F:ATP binding"/>
    <property type="evidence" value="ECO:0007669"/>
    <property type="project" value="UniProtKB-KW"/>
</dbReference>
<keyword evidence="11" id="KW-1185">Reference proteome</keyword>
<evidence type="ECO:0000256" key="4">
    <source>
        <dbReference type="ARBA" id="ARBA00022475"/>
    </source>
</evidence>
<evidence type="ECO:0000256" key="8">
    <source>
        <dbReference type="ARBA" id="ARBA00023136"/>
    </source>
</evidence>
<dbReference type="SMART" id="SM00382">
    <property type="entry name" value="AAA"/>
    <property type="match status" value="1"/>
</dbReference>
<keyword evidence="4" id="KW-1003">Cell membrane</keyword>
<keyword evidence="3" id="KW-0813">Transport</keyword>
<dbReference type="InterPro" id="IPR030679">
    <property type="entry name" value="ABC_ATPase_HisP-typ"/>
</dbReference>
<dbReference type="GO" id="GO:0016887">
    <property type="term" value="F:ATP hydrolysis activity"/>
    <property type="evidence" value="ECO:0007669"/>
    <property type="project" value="InterPro"/>
</dbReference>
<evidence type="ECO:0000256" key="3">
    <source>
        <dbReference type="ARBA" id="ARBA00022448"/>
    </source>
</evidence>
<evidence type="ECO:0000259" key="9">
    <source>
        <dbReference type="PROSITE" id="PS50893"/>
    </source>
</evidence>
<evidence type="ECO:0000256" key="6">
    <source>
        <dbReference type="ARBA" id="ARBA00022840"/>
    </source>
</evidence>
<dbReference type="InterPro" id="IPR050086">
    <property type="entry name" value="MetN_ABC_transporter-like"/>
</dbReference>
<reference evidence="10" key="1">
    <citation type="journal article" date="2021" name="Microorganisms">
        <title>Acidisoma silvae sp. nov. and Acidisomacellulosilytica sp. nov., Two Acidophilic Bacteria Isolated from Decaying Wood, Hydrolyzing Cellulose and Producing Poly-3-hydroxybutyrate.</title>
        <authorList>
            <person name="Mieszkin S."/>
            <person name="Pouder E."/>
            <person name="Uroz S."/>
            <person name="Simon-Colin C."/>
            <person name="Alain K."/>
        </authorList>
    </citation>
    <scope>NUCLEOTIDE SEQUENCE</scope>
    <source>
        <strain evidence="10">HW T2.11</strain>
    </source>
</reference>
<dbReference type="GO" id="GO:0015424">
    <property type="term" value="F:ABC-type amino acid transporter activity"/>
    <property type="evidence" value="ECO:0007669"/>
    <property type="project" value="InterPro"/>
</dbReference>
<comment type="subcellular location">
    <subcellularLocation>
        <location evidence="1">Cell membrane</location>
        <topology evidence="1">Peripheral membrane protein</topology>
    </subcellularLocation>
</comment>
<proteinExistence type="inferred from homology"/>
<reference evidence="10" key="2">
    <citation type="submission" date="2021-01" db="EMBL/GenBank/DDBJ databases">
        <authorList>
            <person name="Mieszkin S."/>
            <person name="Pouder E."/>
            <person name="Alain K."/>
        </authorList>
    </citation>
    <scope>NUCLEOTIDE SEQUENCE</scope>
    <source>
        <strain evidence="10">HW T2.11</strain>
    </source>
</reference>
<keyword evidence="8" id="KW-0472">Membrane</keyword>
<evidence type="ECO:0000256" key="1">
    <source>
        <dbReference type="ARBA" id="ARBA00004202"/>
    </source>
</evidence>
<evidence type="ECO:0000313" key="11">
    <source>
        <dbReference type="Proteomes" id="UP000708298"/>
    </source>
</evidence>
<dbReference type="PROSITE" id="PS50893">
    <property type="entry name" value="ABC_TRANSPORTER_2"/>
    <property type="match status" value="1"/>
</dbReference>
<dbReference type="InterPro" id="IPR003593">
    <property type="entry name" value="AAA+_ATPase"/>
</dbReference>
<keyword evidence="6 10" id="KW-0067">ATP-binding</keyword>
<gene>
    <name evidence="10" type="ORF">ASILVAE211_19990</name>
</gene>